<evidence type="ECO:0000256" key="1">
    <source>
        <dbReference type="SAM" id="SignalP"/>
    </source>
</evidence>
<feature type="chain" id="PRO_5047367871" evidence="1">
    <location>
        <begin position="20"/>
        <end position="449"/>
    </location>
</feature>
<dbReference type="InterPro" id="IPR027372">
    <property type="entry name" value="Phytase-like_dom"/>
</dbReference>
<feature type="signal peptide" evidence="1">
    <location>
        <begin position="1"/>
        <end position="19"/>
    </location>
</feature>
<keyword evidence="4" id="KW-1185">Reference proteome</keyword>
<name>A0ABS2CBV7_9NEIS</name>
<dbReference type="Proteomes" id="UP001195660">
    <property type="component" value="Unassembled WGS sequence"/>
</dbReference>
<accession>A0ABS2CBV7</accession>
<evidence type="ECO:0000313" key="4">
    <source>
        <dbReference type="Proteomes" id="UP001195660"/>
    </source>
</evidence>
<dbReference type="EMBL" id="WOFE01000003">
    <property type="protein sequence ID" value="MBM5571625.1"/>
    <property type="molecule type" value="Genomic_DNA"/>
</dbReference>
<reference evidence="3 4" key="1">
    <citation type="submission" date="2019-11" db="EMBL/GenBank/DDBJ databases">
        <title>Novel Deefgea species.</title>
        <authorList>
            <person name="Han J.-H."/>
        </authorList>
    </citation>
    <scope>NUCLEOTIDE SEQUENCE [LARGE SCALE GENOMIC DNA]</scope>
    <source>
        <strain evidence="3 4">LMG 24817</strain>
    </source>
</reference>
<dbReference type="PANTHER" id="PTHR37957:SF1">
    <property type="entry name" value="PHYTASE-LIKE DOMAIN-CONTAINING PROTEIN"/>
    <property type="match status" value="1"/>
</dbReference>
<gene>
    <name evidence="3" type="ORF">GM173_08540</name>
</gene>
<sequence>MIMLKLLPIAALLASVVHAAPAFELQTSEHPAIASIERYAVQTPSKENINYNGQFISVFPKGFGFAPGSGLALKKMDKDGTLYFWATGDRGPNADAPKVLEGEKKREAKIFLAPDYAPRFAEIKVTRKQSADVISSKPFLIDGELASGLPLPKGTVGSTGEVALTDGLKTLNANTRGIDPEGIVADKNGKLWVVDEYGPFLMHVDAASGKVLKQLAPGAGLPEVLKHRQPNRGFEAVAVTPNGKVYAMLQSTLNIDGETKSTAQFIRLVEFDPSTGATRMLAYPLDVDAYKKTGDAKIGDLVAIDNTRFALIEQGKGKDKKLRNVLYVIDIAGADNLVAIDGKEPEFASKDALANVKMIRKQRVLDLRELGWTAEKAEGLALFENGIAVMNDNDFGLKSELASGKDVDDLLIKDGQLPDGDRLVVAPSAETTDLWLLNLKQPLKNYFPK</sequence>
<proteinExistence type="predicted"/>
<dbReference type="Pfam" id="PF13449">
    <property type="entry name" value="Phytase-like"/>
    <property type="match status" value="1"/>
</dbReference>
<feature type="domain" description="Phytase-like" evidence="2">
    <location>
        <begin position="84"/>
        <end position="395"/>
    </location>
</feature>
<keyword evidence="1" id="KW-0732">Signal</keyword>
<organism evidence="3 4">
    <name type="scientific">Deefgea chitinilytica</name>
    <dbReference type="NCBI Taxonomy" id="570276"/>
    <lineage>
        <taxon>Bacteria</taxon>
        <taxon>Pseudomonadati</taxon>
        <taxon>Pseudomonadota</taxon>
        <taxon>Betaproteobacteria</taxon>
        <taxon>Neisseriales</taxon>
        <taxon>Chitinibacteraceae</taxon>
        <taxon>Deefgea</taxon>
    </lineage>
</organism>
<dbReference type="SUPFAM" id="SSF101898">
    <property type="entry name" value="NHL repeat"/>
    <property type="match status" value="1"/>
</dbReference>
<comment type="caution">
    <text evidence="3">The sequence shown here is derived from an EMBL/GenBank/DDBJ whole genome shotgun (WGS) entry which is preliminary data.</text>
</comment>
<evidence type="ECO:0000313" key="3">
    <source>
        <dbReference type="EMBL" id="MBM5571625.1"/>
    </source>
</evidence>
<evidence type="ECO:0000259" key="2">
    <source>
        <dbReference type="Pfam" id="PF13449"/>
    </source>
</evidence>
<protein>
    <submittedName>
        <fullName evidence="3">Esterase-like activity of phytase family protein</fullName>
    </submittedName>
</protein>
<dbReference type="PANTHER" id="PTHR37957">
    <property type="entry name" value="BLR7070 PROTEIN"/>
    <property type="match status" value="1"/>
</dbReference>